<dbReference type="STRING" id="470826.SAMN04488027_10438"/>
<keyword evidence="2" id="KW-1185">Reference proteome</keyword>
<dbReference type="RefSeq" id="WP_093366239.1">
    <property type="nucleotide sequence ID" value="NZ_FNCW01000004.1"/>
</dbReference>
<dbReference type="SUPFAM" id="SSF52091">
    <property type="entry name" value="SpoIIaa-like"/>
    <property type="match status" value="1"/>
</dbReference>
<evidence type="ECO:0000313" key="1">
    <source>
        <dbReference type="EMBL" id="SDG61531.1"/>
    </source>
</evidence>
<dbReference type="AlphaFoldDB" id="A0A1G7VPM1"/>
<gene>
    <name evidence="1" type="ORF">SAMN04488027_10438</name>
</gene>
<dbReference type="Pfam" id="PF11964">
    <property type="entry name" value="SpoIIAA-like"/>
    <property type="match status" value="1"/>
</dbReference>
<reference evidence="1 2" key="1">
    <citation type="submission" date="2016-10" db="EMBL/GenBank/DDBJ databases">
        <authorList>
            <person name="de Groot N.N."/>
        </authorList>
    </citation>
    <scope>NUCLEOTIDE SEQUENCE [LARGE SCALE GENOMIC DNA]</scope>
    <source>
        <strain evidence="1 2">DSM 19803</strain>
    </source>
</reference>
<organism evidence="1 2">
    <name type="scientific">Psychroflexus sediminis</name>
    <dbReference type="NCBI Taxonomy" id="470826"/>
    <lineage>
        <taxon>Bacteria</taxon>
        <taxon>Pseudomonadati</taxon>
        <taxon>Bacteroidota</taxon>
        <taxon>Flavobacteriia</taxon>
        <taxon>Flavobacteriales</taxon>
        <taxon>Flavobacteriaceae</taxon>
        <taxon>Psychroflexus</taxon>
    </lineage>
</organism>
<accession>A0A1G7VPM1</accession>
<dbReference type="InterPro" id="IPR021866">
    <property type="entry name" value="SpoIIAA-like"/>
</dbReference>
<sequence>MIEFLDTKKENLIAVEIRGKVSKEDIQKFHPLIQHILNTNEKVEFYIELHDFKGYDLEGFWEGLKIDSSHISDYGNMAIVGGKKWHEWAAEATDFFTDSEVKHFDLEERASAKKWIGM</sequence>
<evidence type="ECO:0000313" key="2">
    <source>
        <dbReference type="Proteomes" id="UP000199296"/>
    </source>
</evidence>
<dbReference type="InterPro" id="IPR036513">
    <property type="entry name" value="STAS_dom_sf"/>
</dbReference>
<dbReference type="Proteomes" id="UP000199296">
    <property type="component" value="Unassembled WGS sequence"/>
</dbReference>
<dbReference type="Gene3D" id="3.40.50.10600">
    <property type="entry name" value="SpoIIaa-like domains"/>
    <property type="match status" value="1"/>
</dbReference>
<dbReference type="EMBL" id="FNCW01000004">
    <property type="protein sequence ID" value="SDG61531.1"/>
    <property type="molecule type" value="Genomic_DNA"/>
</dbReference>
<dbReference type="InterPro" id="IPR038396">
    <property type="entry name" value="SpoIIAA-like_sf"/>
</dbReference>
<protein>
    <submittedName>
        <fullName evidence="1">SpoIIAA-like</fullName>
    </submittedName>
</protein>
<dbReference type="OrthoDB" id="9811577at2"/>
<proteinExistence type="predicted"/>
<name>A0A1G7VPM1_9FLAO</name>